<dbReference type="AlphaFoldDB" id="A0AA37W986"/>
<evidence type="ECO:0000313" key="3">
    <source>
        <dbReference type="Proteomes" id="UP001161389"/>
    </source>
</evidence>
<feature type="chain" id="PRO_5041208845" evidence="1">
    <location>
        <begin position="20"/>
        <end position="168"/>
    </location>
</feature>
<proteinExistence type="predicted"/>
<name>A0AA37W986_9GAMM</name>
<accession>A0AA37W986</accession>
<sequence>MKLMLSAFSIFMMFFSALAFSDESKQVVERDFNLLMKNGMKTALTQLGESRQVPPFMLLVKQDGELGVVYVPQGEEAKNVSVDRQVFKLRDMAVQTAKAGEARAILICFYSSLAVDEVQHQGLMFEMEHAQKVGMLRFLPITENEETENLVVHTKKMVTENKPLVMFK</sequence>
<gene>
    <name evidence="2" type="ORF">GCM10007876_37030</name>
</gene>
<comment type="caution">
    <text evidence="2">The sequence shown here is derived from an EMBL/GenBank/DDBJ whole genome shotgun (WGS) entry which is preliminary data.</text>
</comment>
<dbReference type="EMBL" id="BSNM01000025">
    <property type="protein sequence ID" value="GLQ33223.1"/>
    <property type="molecule type" value="Genomic_DNA"/>
</dbReference>
<evidence type="ECO:0000256" key="1">
    <source>
        <dbReference type="SAM" id="SignalP"/>
    </source>
</evidence>
<reference evidence="2" key="2">
    <citation type="submission" date="2023-01" db="EMBL/GenBank/DDBJ databases">
        <title>Draft genome sequence of Litoribrevibacter albus strain NBRC 110071.</title>
        <authorList>
            <person name="Sun Q."/>
            <person name="Mori K."/>
        </authorList>
    </citation>
    <scope>NUCLEOTIDE SEQUENCE</scope>
    <source>
        <strain evidence="2">NBRC 110071</strain>
    </source>
</reference>
<protein>
    <submittedName>
        <fullName evidence="2">Uncharacterized protein</fullName>
    </submittedName>
</protein>
<organism evidence="2 3">
    <name type="scientific">Litoribrevibacter albus</name>
    <dbReference type="NCBI Taxonomy" id="1473156"/>
    <lineage>
        <taxon>Bacteria</taxon>
        <taxon>Pseudomonadati</taxon>
        <taxon>Pseudomonadota</taxon>
        <taxon>Gammaproteobacteria</taxon>
        <taxon>Oceanospirillales</taxon>
        <taxon>Oceanospirillaceae</taxon>
        <taxon>Litoribrevibacter</taxon>
    </lineage>
</organism>
<evidence type="ECO:0000313" key="2">
    <source>
        <dbReference type="EMBL" id="GLQ33223.1"/>
    </source>
</evidence>
<reference evidence="2" key="1">
    <citation type="journal article" date="2014" name="Int. J. Syst. Evol. Microbiol.">
        <title>Complete genome sequence of Corynebacterium casei LMG S-19264T (=DSM 44701T), isolated from a smear-ripened cheese.</title>
        <authorList>
            <consortium name="US DOE Joint Genome Institute (JGI-PGF)"/>
            <person name="Walter F."/>
            <person name="Albersmeier A."/>
            <person name="Kalinowski J."/>
            <person name="Ruckert C."/>
        </authorList>
    </citation>
    <scope>NUCLEOTIDE SEQUENCE</scope>
    <source>
        <strain evidence="2">NBRC 110071</strain>
    </source>
</reference>
<dbReference type="Proteomes" id="UP001161389">
    <property type="component" value="Unassembled WGS sequence"/>
</dbReference>
<keyword evidence="1" id="KW-0732">Signal</keyword>
<feature type="signal peptide" evidence="1">
    <location>
        <begin position="1"/>
        <end position="19"/>
    </location>
</feature>
<dbReference type="RefSeq" id="WP_284383548.1">
    <property type="nucleotide sequence ID" value="NZ_BSNM01000025.1"/>
</dbReference>
<keyword evidence="3" id="KW-1185">Reference proteome</keyword>